<dbReference type="STRING" id="94643.A0A2A9M786"/>
<comment type="caution">
    <text evidence="15">The sequence shown here is derived from an EMBL/GenBank/DDBJ whole genome shotgun (WGS) entry which is preliminary data.</text>
</comment>
<evidence type="ECO:0000256" key="3">
    <source>
        <dbReference type="ARBA" id="ARBA00022568"/>
    </source>
</evidence>
<feature type="compositionally biased region" description="Basic and acidic residues" evidence="12">
    <location>
        <begin position="400"/>
        <end position="430"/>
    </location>
</feature>
<protein>
    <submittedName>
        <fullName evidence="15">Transporter, cation channel family protein</fullName>
    </submittedName>
</protein>
<sequence>MAQGSRAASSSSGGAPTRLSSRLRQLIREAETGEEAGCELASPLYSAPARPEAAAGGIRRGDRDSDGNSESDGEQSLAQEGEIAVVASQQEDDEESKFFTRTAQPPIRHPATAAPYRRACSLSLTPLLSRLSPASPSVSPLVGVRSEAGFGEGEGGAGACPQVETLLEEWRPSSDGPRHPLADCGGEMHSFLSSFSSLSSAGRRPRGGGGRAEYERAASSSSWRSRRPPRLAYAANSFSFSPFSSSSSESGEEGGLTFSPPRFARTTRPREETLSLPPQPPDPCIGSAGRVPSTPGTCGPAAGLFPEPLVFREEAIAALAPSSWANPLSRLRRRRVEAESAETAGPPPGPNPAARGREDAGQVDDEPVLSPSAAAYDDGEEPVPAREARRPRLPGAAEEEGAREPRGPQALDERPAAGEGGREDRDEDARGGGGSARPSVCNLRFHRSSSWEPLSSAGSRSGVGGGAVGWPPAAGGPLGAGARAPPLASRAPLCYATSSQVSQTSLPAGRPFGGGGLTDLSAPLALQQQVMRLAEEALHSPEESMQGAGPLPRGAPPPSTACPPYSFTFHESQPLFHLDKTRNPVLWSNGSNAESAVWGDSNCSVTSPQQLSPLAAGVYGLGAGARLGGAGGGGTASPNGFFGPGLAGGGAYSCVIEPCEPPPRRDSTGFWAFTGVWADQDAAAAEFRKIAAARGGNSLMTLHAFRLLVTIFVLLDVIKFGASTCFYPSNHTAFVVFLFLNLGVWLFFLAEALVKLKILGARRYLHSLFTIFDGFLLLVQTAAILLRTVILLDPNGVGKPIFEPESVERADPITNEFTVSRTHMALLALDTIQLFRVYRLTFSCRELFLLTKSVLHSLRSLQWTALFVFCVIYTCAIFCTWTFYDADDAEMSLLWGNLVLSMFTLFTVLTLEGWNGVANSTAEKHPFSRIFFVCFICFTTLTLLNIVTGIILDAYVDMSSRLAAEASYHEHLEKDARNEDLLTKAFQQTDFLFSLPAGGGASALRNWNSLSRSSVDGSSKFSPAFSGPARKKANEEGSFPAGGAPPDSGGGGGGAPSGDPCGAAPPRASSAARGDLDRAPSSWAGAGGGGAGARGGAKLERKTTGLTSECSTTARPPTEGNEGLQVGGSDGDAREKEREREKEKERREDGDKAEAVRKGVDYCDSKMTEAEDAAAIDGDEGAVETEDGERERAKHESDEDRALQGSRDTAWDAAEKPEKRRKRFPRFFSKVGSRGLLQLGRHRHQDDKREKKKDESECREVACLNLGSLHPLDILQHPAILDALEKADIPLFQAFDVLNLYYTRGVEFITVKEFAESCNRVCGTSTGRQLLQMQIDLHQKLNRVERRVRRLAKALVQQQQLILQQQLHAMPSALFRQCASFTTTPSVYGMPRTLSHQTVQAAPASASSSAMPFVA</sequence>
<evidence type="ECO:0000256" key="10">
    <source>
        <dbReference type="ARBA" id="ARBA00023136"/>
    </source>
</evidence>
<feature type="region of interest" description="Disordered" evidence="12">
    <location>
        <begin position="1"/>
        <end position="112"/>
    </location>
</feature>
<dbReference type="KEGG" id="bbes:BESB_029420"/>
<dbReference type="Gene3D" id="1.10.287.70">
    <property type="match status" value="1"/>
</dbReference>
<organism evidence="15 16">
    <name type="scientific">Besnoitia besnoiti</name>
    <name type="common">Apicomplexan protozoan</name>
    <dbReference type="NCBI Taxonomy" id="94643"/>
    <lineage>
        <taxon>Eukaryota</taxon>
        <taxon>Sar</taxon>
        <taxon>Alveolata</taxon>
        <taxon>Apicomplexa</taxon>
        <taxon>Conoidasida</taxon>
        <taxon>Coccidia</taxon>
        <taxon>Eucoccidiorida</taxon>
        <taxon>Eimeriorina</taxon>
        <taxon>Sarcocystidae</taxon>
        <taxon>Besnoitia</taxon>
    </lineage>
</organism>
<feature type="transmembrane region" description="Helical" evidence="13">
    <location>
        <begin position="734"/>
        <end position="756"/>
    </location>
</feature>
<feature type="compositionally biased region" description="Low complexity" evidence="12">
    <location>
        <begin position="1"/>
        <end position="15"/>
    </location>
</feature>
<keyword evidence="10 13" id="KW-0472">Membrane</keyword>
<keyword evidence="2" id="KW-0813">Transport</keyword>
<evidence type="ECO:0000256" key="2">
    <source>
        <dbReference type="ARBA" id="ARBA00022448"/>
    </source>
</evidence>
<dbReference type="InterPro" id="IPR005821">
    <property type="entry name" value="Ion_trans_dom"/>
</dbReference>
<evidence type="ECO:0000256" key="7">
    <source>
        <dbReference type="ARBA" id="ARBA00022882"/>
    </source>
</evidence>
<feature type="region of interest" description="Disordered" evidence="12">
    <location>
        <begin position="196"/>
        <end position="221"/>
    </location>
</feature>
<keyword evidence="3" id="KW-0109">Calcium transport</keyword>
<keyword evidence="9" id="KW-0406">Ion transport</keyword>
<evidence type="ECO:0000256" key="11">
    <source>
        <dbReference type="ARBA" id="ARBA00023303"/>
    </source>
</evidence>
<dbReference type="Proteomes" id="UP000224006">
    <property type="component" value="Unassembled WGS sequence"/>
</dbReference>
<feature type="transmembrane region" description="Helical" evidence="13">
    <location>
        <begin position="895"/>
        <end position="918"/>
    </location>
</feature>
<dbReference type="RefSeq" id="XP_029215516.1">
    <property type="nucleotide sequence ID" value="XM_029361616.1"/>
</dbReference>
<dbReference type="GeneID" id="40307994"/>
<feature type="region of interest" description="Disordered" evidence="12">
    <location>
        <begin position="1014"/>
        <end position="1218"/>
    </location>
</feature>
<feature type="compositionally biased region" description="Basic and acidic residues" evidence="12">
    <location>
        <begin position="1131"/>
        <end position="1169"/>
    </location>
</feature>
<keyword evidence="11" id="KW-0407">Ion channel</keyword>
<feature type="transmembrane region" description="Helical" evidence="13">
    <location>
        <begin position="930"/>
        <end position="952"/>
    </location>
</feature>
<feature type="compositionally biased region" description="Basic and acidic residues" evidence="12">
    <location>
        <begin position="1209"/>
        <end position="1218"/>
    </location>
</feature>
<dbReference type="GO" id="GO:0008331">
    <property type="term" value="F:high voltage-gated calcium channel activity"/>
    <property type="evidence" value="ECO:0007669"/>
    <property type="project" value="TreeGrafter"/>
</dbReference>
<feature type="compositionally biased region" description="Basic and acidic residues" evidence="12">
    <location>
        <begin position="1189"/>
        <end position="1202"/>
    </location>
</feature>
<evidence type="ECO:0000313" key="16">
    <source>
        <dbReference type="Proteomes" id="UP000224006"/>
    </source>
</evidence>
<feature type="region of interest" description="Disordered" evidence="12">
    <location>
        <begin position="243"/>
        <end position="299"/>
    </location>
</feature>
<feature type="transmembrane region" description="Helical" evidence="13">
    <location>
        <begin position="704"/>
        <end position="722"/>
    </location>
</feature>
<keyword evidence="16" id="KW-1185">Reference proteome</keyword>
<feature type="domain" description="Ion transport" evidence="14">
    <location>
        <begin position="704"/>
        <end position="961"/>
    </location>
</feature>
<dbReference type="SUPFAM" id="SSF81324">
    <property type="entry name" value="Voltage-gated potassium channels"/>
    <property type="match status" value="1"/>
</dbReference>
<dbReference type="PANTHER" id="PTHR45628:SF22">
    <property type="entry name" value="VOLTAGE-DEPENDENT T-TYPE CALCIUM CHANNEL SUBUNIT ALPHA"/>
    <property type="match status" value="1"/>
</dbReference>
<evidence type="ECO:0000256" key="4">
    <source>
        <dbReference type="ARBA" id="ARBA00022673"/>
    </source>
</evidence>
<feature type="compositionally biased region" description="Low complexity" evidence="12">
    <location>
        <begin position="1057"/>
        <end position="1073"/>
    </location>
</feature>
<evidence type="ECO:0000256" key="1">
    <source>
        <dbReference type="ARBA" id="ARBA00004141"/>
    </source>
</evidence>
<dbReference type="GO" id="GO:0098703">
    <property type="term" value="P:calcium ion import across plasma membrane"/>
    <property type="evidence" value="ECO:0007669"/>
    <property type="project" value="TreeGrafter"/>
</dbReference>
<name>A0A2A9M786_BESBE</name>
<feature type="compositionally biased region" description="Gly residues" evidence="12">
    <location>
        <begin position="1085"/>
        <end position="1095"/>
    </location>
</feature>
<comment type="subcellular location">
    <subcellularLocation>
        <location evidence="1">Membrane</location>
        <topology evidence="1">Multi-pass membrane protein</topology>
    </subcellularLocation>
</comment>
<dbReference type="VEuPathDB" id="ToxoDB:BESB_029420"/>
<feature type="compositionally biased region" description="Acidic residues" evidence="12">
    <location>
        <begin position="1170"/>
        <end position="1188"/>
    </location>
</feature>
<dbReference type="OrthoDB" id="431647at2759"/>
<feature type="compositionally biased region" description="Polar residues" evidence="12">
    <location>
        <begin position="1104"/>
        <end position="1115"/>
    </location>
</feature>
<feature type="transmembrane region" description="Helical" evidence="13">
    <location>
        <begin position="863"/>
        <end position="883"/>
    </location>
</feature>
<keyword evidence="5 13" id="KW-0812">Transmembrane</keyword>
<feature type="region of interest" description="Disordered" evidence="12">
    <location>
        <begin position="335"/>
        <end position="441"/>
    </location>
</feature>
<keyword evidence="7" id="KW-0851">Voltage-gated channel</keyword>
<feature type="transmembrane region" description="Helical" evidence="13">
    <location>
        <begin position="768"/>
        <end position="790"/>
    </location>
</feature>
<dbReference type="InterPro" id="IPR027359">
    <property type="entry name" value="Volt_channel_dom_sf"/>
</dbReference>
<keyword evidence="8 13" id="KW-1133">Transmembrane helix</keyword>
<dbReference type="Gene3D" id="1.20.120.350">
    <property type="entry name" value="Voltage-gated potassium channels. Chain C"/>
    <property type="match status" value="1"/>
</dbReference>
<evidence type="ECO:0000256" key="8">
    <source>
        <dbReference type="ARBA" id="ARBA00022989"/>
    </source>
</evidence>
<dbReference type="GO" id="GO:0005891">
    <property type="term" value="C:voltage-gated calcium channel complex"/>
    <property type="evidence" value="ECO:0007669"/>
    <property type="project" value="TreeGrafter"/>
</dbReference>
<evidence type="ECO:0000313" key="15">
    <source>
        <dbReference type="EMBL" id="PFH31507.1"/>
    </source>
</evidence>
<dbReference type="Pfam" id="PF00520">
    <property type="entry name" value="Ion_trans"/>
    <property type="match status" value="1"/>
</dbReference>
<evidence type="ECO:0000256" key="6">
    <source>
        <dbReference type="ARBA" id="ARBA00022837"/>
    </source>
</evidence>
<evidence type="ECO:0000256" key="9">
    <source>
        <dbReference type="ARBA" id="ARBA00023065"/>
    </source>
</evidence>
<accession>A0A2A9M786</accession>
<gene>
    <name evidence="15" type="ORF">BESB_029420</name>
</gene>
<evidence type="ECO:0000259" key="14">
    <source>
        <dbReference type="Pfam" id="PF00520"/>
    </source>
</evidence>
<keyword evidence="6" id="KW-0106">Calcium</keyword>
<dbReference type="EMBL" id="NWUJ01000015">
    <property type="protein sequence ID" value="PFH31507.1"/>
    <property type="molecule type" value="Genomic_DNA"/>
</dbReference>
<keyword evidence="4" id="KW-0107">Calcium channel</keyword>
<evidence type="ECO:0000256" key="13">
    <source>
        <dbReference type="SAM" id="Phobius"/>
    </source>
</evidence>
<evidence type="ECO:0000256" key="12">
    <source>
        <dbReference type="SAM" id="MobiDB-lite"/>
    </source>
</evidence>
<proteinExistence type="predicted"/>
<dbReference type="InterPro" id="IPR050599">
    <property type="entry name" value="VDCC_alpha-1_subunit"/>
</dbReference>
<evidence type="ECO:0000256" key="5">
    <source>
        <dbReference type="ARBA" id="ARBA00022692"/>
    </source>
</evidence>
<dbReference type="PANTHER" id="PTHR45628">
    <property type="entry name" value="VOLTAGE-DEPENDENT CALCIUM CHANNEL TYPE A SUBUNIT ALPHA-1"/>
    <property type="match status" value="1"/>
</dbReference>
<reference evidence="15 16" key="1">
    <citation type="submission" date="2017-09" db="EMBL/GenBank/DDBJ databases">
        <title>Genome sequencing of Besnoitia besnoiti strain Bb-Ger1.</title>
        <authorList>
            <person name="Schares G."/>
            <person name="Venepally P."/>
            <person name="Lorenzi H.A."/>
        </authorList>
    </citation>
    <scope>NUCLEOTIDE SEQUENCE [LARGE SCALE GENOMIC DNA]</scope>
    <source>
        <strain evidence="15 16">Bb-Ger1</strain>
    </source>
</reference>